<dbReference type="InterPro" id="IPR011016">
    <property type="entry name" value="Znf_RING-CH"/>
</dbReference>
<dbReference type="Pfam" id="PF13424">
    <property type="entry name" value="TPR_12"/>
    <property type="match status" value="1"/>
</dbReference>
<keyword evidence="6" id="KW-1185">Reference proteome</keyword>
<reference evidence="5" key="1">
    <citation type="submission" date="2023-10" db="EMBL/GenBank/DDBJ databases">
        <authorList>
            <person name="Chen Y."/>
            <person name="Shah S."/>
            <person name="Dougan E. K."/>
            <person name="Thang M."/>
            <person name="Chan C."/>
        </authorList>
    </citation>
    <scope>NUCLEOTIDE SEQUENCE [LARGE SCALE GENOMIC DNA]</scope>
</reference>
<dbReference type="SUPFAM" id="SSF57850">
    <property type="entry name" value="RING/U-box"/>
    <property type="match status" value="1"/>
</dbReference>
<dbReference type="Gene3D" id="3.30.40.10">
    <property type="entry name" value="Zinc/RING finger domain, C3HC4 (zinc finger)"/>
    <property type="match status" value="1"/>
</dbReference>
<dbReference type="InterPro" id="IPR013083">
    <property type="entry name" value="Znf_RING/FYVE/PHD"/>
</dbReference>
<evidence type="ECO:0000313" key="5">
    <source>
        <dbReference type="EMBL" id="CAK0861443.1"/>
    </source>
</evidence>
<comment type="caution">
    <text evidence="5">The sequence shown here is derived from an EMBL/GenBank/DDBJ whole genome shotgun (WGS) entry which is preliminary data.</text>
</comment>
<keyword evidence="2" id="KW-0863">Zinc-finger</keyword>
<keyword evidence="3" id="KW-0862">Zinc</keyword>
<dbReference type="SMART" id="SM00744">
    <property type="entry name" value="RINGv"/>
    <property type="match status" value="1"/>
</dbReference>
<evidence type="ECO:0000256" key="2">
    <source>
        <dbReference type="ARBA" id="ARBA00022771"/>
    </source>
</evidence>
<accession>A0ABN9UND9</accession>
<dbReference type="EMBL" id="CAUYUJ010016061">
    <property type="protein sequence ID" value="CAK0861443.1"/>
    <property type="molecule type" value="Genomic_DNA"/>
</dbReference>
<organism evidence="5 6">
    <name type="scientific">Prorocentrum cordatum</name>
    <dbReference type="NCBI Taxonomy" id="2364126"/>
    <lineage>
        <taxon>Eukaryota</taxon>
        <taxon>Sar</taxon>
        <taxon>Alveolata</taxon>
        <taxon>Dinophyceae</taxon>
        <taxon>Prorocentrales</taxon>
        <taxon>Prorocentraceae</taxon>
        <taxon>Prorocentrum</taxon>
    </lineage>
</organism>
<dbReference type="InterPro" id="IPR011990">
    <property type="entry name" value="TPR-like_helical_dom_sf"/>
</dbReference>
<dbReference type="PROSITE" id="PS51292">
    <property type="entry name" value="ZF_RING_CH"/>
    <property type="match status" value="1"/>
</dbReference>
<dbReference type="CDD" id="cd16495">
    <property type="entry name" value="RING_CH-C4HC3_MARCH"/>
    <property type="match status" value="1"/>
</dbReference>
<dbReference type="Gene3D" id="1.25.40.10">
    <property type="entry name" value="Tetratricopeptide repeat domain"/>
    <property type="match status" value="1"/>
</dbReference>
<proteinExistence type="predicted"/>
<dbReference type="Proteomes" id="UP001189429">
    <property type="component" value="Unassembled WGS sequence"/>
</dbReference>
<keyword evidence="1" id="KW-0479">Metal-binding</keyword>
<protein>
    <recommendedName>
        <fullName evidence="4">RING-CH-type domain-containing protein</fullName>
    </recommendedName>
</protein>
<dbReference type="Pfam" id="PF13374">
    <property type="entry name" value="TPR_10"/>
    <property type="match status" value="1"/>
</dbReference>
<evidence type="ECO:0000313" key="6">
    <source>
        <dbReference type="Proteomes" id="UP001189429"/>
    </source>
</evidence>
<evidence type="ECO:0000259" key="4">
    <source>
        <dbReference type="PROSITE" id="PS51292"/>
    </source>
</evidence>
<evidence type="ECO:0000256" key="1">
    <source>
        <dbReference type="ARBA" id="ARBA00022723"/>
    </source>
</evidence>
<sequence>MPAGGGRGPMPEGAEAPAPGTACRICLSGPGGEGVCSPCPCRGSLRWVHLSCLRTEFLARQQWTQLTCSICKNEFSGEPALLLAALALQSAEAAWGSESVGTLVCADHLGRLLSNAGELAEAEPHLRRALAGLELALGPEDPEVLIAASNMGMLLKCQGRVEEAEPLARRAWRGSCAVRGEEHPETLVFGMNLAAALRELGKAEEAEPLLRQALAGLGKERGDQHPDALAAAASDGQQPAPPAASPIPVVAAWYPCRALVGYFGYWFMGLKFLFLEL</sequence>
<name>A0ABN9UND9_9DINO</name>
<dbReference type="PANTHER" id="PTHR46082">
    <property type="entry name" value="ATP/GTP-BINDING PROTEIN-RELATED"/>
    <property type="match status" value="1"/>
</dbReference>
<dbReference type="SUPFAM" id="SSF48452">
    <property type="entry name" value="TPR-like"/>
    <property type="match status" value="1"/>
</dbReference>
<dbReference type="PANTHER" id="PTHR46082:SF10">
    <property type="entry name" value="NB-ARC DOMAIN-CONTAINING PROTEIN"/>
    <property type="match status" value="1"/>
</dbReference>
<gene>
    <name evidence="5" type="ORF">PCOR1329_LOCUS50112</name>
</gene>
<evidence type="ECO:0000256" key="3">
    <source>
        <dbReference type="ARBA" id="ARBA00022833"/>
    </source>
</evidence>
<feature type="domain" description="RING-CH-type" evidence="4">
    <location>
        <begin position="15"/>
        <end position="78"/>
    </location>
</feature>
<dbReference type="Pfam" id="PF12906">
    <property type="entry name" value="RINGv"/>
    <property type="match status" value="1"/>
</dbReference>
<dbReference type="InterPro" id="IPR053137">
    <property type="entry name" value="NLR-like"/>
</dbReference>